<evidence type="ECO:0000313" key="3">
    <source>
        <dbReference type="EMBL" id="CAH2261068.1"/>
    </source>
</evidence>
<reference evidence="3" key="1">
    <citation type="submission" date="2022-03" db="EMBL/GenBank/DDBJ databases">
        <authorList>
            <person name="Lindestad O."/>
        </authorList>
    </citation>
    <scope>NUCLEOTIDE SEQUENCE</scope>
</reference>
<dbReference type="AlphaFoldDB" id="A0A8S4S8M6"/>
<dbReference type="InterPro" id="IPR050281">
    <property type="entry name" value="Flavin_monoamine_oxidase"/>
</dbReference>
<proteinExistence type="predicted"/>
<dbReference type="Gene3D" id="3.90.660.10">
    <property type="match status" value="1"/>
</dbReference>
<dbReference type="PANTHER" id="PTHR10742">
    <property type="entry name" value="FLAVIN MONOAMINE OXIDASE"/>
    <property type="match status" value="1"/>
</dbReference>
<dbReference type="InterPro" id="IPR002937">
    <property type="entry name" value="Amino_oxidase"/>
</dbReference>
<accession>A0A8S4S8M6</accession>
<organism evidence="3 4">
    <name type="scientific">Pararge aegeria aegeria</name>
    <dbReference type="NCBI Taxonomy" id="348720"/>
    <lineage>
        <taxon>Eukaryota</taxon>
        <taxon>Metazoa</taxon>
        <taxon>Ecdysozoa</taxon>
        <taxon>Arthropoda</taxon>
        <taxon>Hexapoda</taxon>
        <taxon>Insecta</taxon>
        <taxon>Pterygota</taxon>
        <taxon>Neoptera</taxon>
        <taxon>Endopterygota</taxon>
        <taxon>Lepidoptera</taxon>
        <taxon>Glossata</taxon>
        <taxon>Ditrysia</taxon>
        <taxon>Papilionoidea</taxon>
        <taxon>Nymphalidae</taxon>
        <taxon>Satyrinae</taxon>
        <taxon>Satyrini</taxon>
        <taxon>Parargina</taxon>
        <taxon>Pararge</taxon>
    </lineage>
</organism>
<dbReference type="Pfam" id="PF01593">
    <property type="entry name" value="Amino_oxidase"/>
    <property type="match status" value="1"/>
</dbReference>
<evidence type="ECO:0000256" key="1">
    <source>
        <dbReference type="SAM" id="SignalP"/>
    </source>
</evidence>
<dbReference type="SUPFAM" id="SSF54373">
    <property type="entry name" value="FAD-linked reductases, C-terminal domain"/>
    <property type="match status" value="1"/>
</dbReference>
<dbReference type="EMBL" id="CAKXAJ010026182">
    <property type="protein sequence ID" value="CAH2261068.1"/>
    <property type="molecule type" value="Genomic_DNA"/>
</dbReference>
<dbReference type="Gene3D" id="3.50.50.60">
    <property type="entry name" value="FAD/NAD(P)-binding domain"/>
    <property type="match status" value="1"/>
</dbReference>
<feature type="signal peptide" evidence="1">
    <location>
        <begin position="1"/>
        <end position="20"/>
    </location>
</feature>
<dbReference type="SUPFAM" id="SSF51905">
    <property type="entry name" value="FAD/NAD(P)-binding domain"/>
    <property type="match status" value="1"/>
</dbReference>
<protein>
    <submittedName>
        <fullName evidence="3">Jg5459 protein</fullName>
    </submittedName>
</protein>
<sequence>MERNILKLFYLALFFGYAVCYVSQTWQSYETIVIGLGSAGTTAASTLAKAGKRVLALEAQDRIGGRVMTVPFGDGVVELGAEWIHGTEHSRVYETAVKNNISVFPQDTSFAVYKSDGSLGNKELIKELLDFCLETVGHPPDKPEQLGKFLNKKLMNYIKEKHPEILSDQDFINEFRDLMNFIINSYQASNDWNDVTAQSDYEALEGNQEISWHRYGYKTFLDLLLNTYNNGPGWPSLEIKLNKEVTLIKWPKNSTGNVEVLCKDGSVYIANNVIVTVSLGVLKERALTLFSPTIPDRKLTVIDKLSIGVVGKTIFSFQRAWWPDVVGFILFWSPEDREVYKNDPWVLQLKDVATPMGSGNTLTFWANGDTAKLIETLPEDVVKSKMMEVLKKFLGKNVTVPEPTGMIRSKWYSNPFTRGSYTYDNLLKHDYPNARAILGEPLLDATGSPKVLFAGEATDLTHFSTVHGASESGYREALRLLPQTVE</sequence>
<comment type="caution">
    <text evidence="3">The sequence shown here is derived from an EMBL/GenBank/DDBJ whole genome shotgun (WGS) entry which is preliminary data.</text>
</comment>
<name>A0A8S4S8M6_9NEOP</name>
<dbReference type="OrthoDB" id="5046242at2759"/>
<evidence type="ECO:0000259" key="2">
    <source>
        <dbReference type="Pfam" id="PF01593"/>
    </source>
</evidence>
<dbReference type="GO" id="GO:0046592">
    <property type="term" value="F:polyamine oxidase activity"/>
    <property type="evidence" value="ECO:0007669"/>
    <property type="project" value="TreeGrafter"/>
</dbReference>
<dbReference type="Proteomes" id="UP000838756">
    <property type="component" value="Unassembled WGS sequence"/>
</dbReference>
<dbReference type="InterPro" id="IPR036188">
    <property type="entry name" value="FAD/NAD-bd_sf"/>
</dbReference>
<gene>
    <name evidence="3" type="primary">jg5459</name>
    <name evidence="3" type="ORF">PAEG_LOCUS23841</name>
</gene>
<dbReference type="PANTHER" id="PTHR10742:SF398">
    <property type="entry name" value="AMINE OXIDASE DOMAIN-CONTAINING PROTEIN-RELATED"/>
    <property type="match status" value="1"/>
</dbReference>
<keyword evidence="1" id="KW-0732">Signal</keyword>
<keyword evidence="4" id="KW-1185">Reference proteome</keyword>
<evidence type="ECO:0000313" key="4">
    <source>
        <dbReference type="Proteomes" id="UP000838756"/>
    </source>
</evidence>
<feature type="chain" id="PRO_5035815959" evidence="1">
    <location>
        <begin position="21"/>
        <end position="486"/>
    </location>
</feature>
<feature type="domain" description="Amine oxidase" evidence="2">
    <location>
        <begin position="39"/>
        <end position="480"/>
    </location>
</feature>